<comment type="caution">
    <text evidence="3">The sequence shown here is derived from an EMBL/GenBank/DDBJ whole genome shotgun (WGS) entry which is preliminary data.</text>
</comment>
<dbReference type="Gene3D" id="3.40.710.10">
    <property type="entry name" value="DD-peptidase/beta-lactamase superfamily"/>
    <property type="match status" value="1"/>
</dbReference>
<evidence type="ECO:0000259" key="2">
    <source>
        <dbReference type="Pfam" id="PF00144"/>
    </source>
</evidence>
<sequence length="575" mass="64066">MTSALELEHSHREDAIQRSLEAHTPKIEQLMEIGNTPGVSIAVLCNNKLVLERGYGLVNLRTNIKATASTIYPIASVTKTFTAAACGILVAEGKLSWEEPISTYLHDLNIPKHPDIERHATIVDILSHRTGLQEQSSVFESSNGMPLFKDALSTYHALNLMSSEPGSFRQTWSYCPPLYALLTIVIERVSGLPLSEFFQKRIFEPLGMTSTSIVGMAPDIEPTHLAQGYTRTSAGLWLDRDGTSSGYQFPFDTSMGVQSSVSDMMKWAKAVIKNFNISRQLPGDSNSQEEADFPEGSAIFKQWCKLPLNEGGFPSYCLGWFRQEGYFIFDDMFDGDGQADSLEWPCTLPTPHEDQKPETILYHSGLGHGFSSSMHVFPNKGDAVIVHGNSSHAGDAVDCISRLITAIVCGYDLSTSELMSNLRFYTDLEVGRWKQMDKELRKEQEGQSRSKRIPEASEIVGRYVNISSTLEMTISSGGKGNPEDTSRPSAEPFIGAKLKLGSETKLGLDLWSFSDATLCFFPNEVDYQRWCMSYLGSWPQFLIHLSYDDITGSVSGFWWQFDPARDGIWLQRLDS</sequence>
<protein>
    <recommendedName>
        <fullName evidence="2">Beta-lactamase-related domain-containing protein</fullName>
    </recommendedName>
</protein>
<gene>
    <name evidence="3" type="ORF">FocTR4_00005959</name>
</gene>
<dbReference type="InterPro" id="IPR050491">
    <property type="entry name" value="AmpC-like"/>
</dbReference>
<feature type="domain" description="Beta-lactamase-related" evidence="2">
    <location>
        <begin position="27"/>
        <end position="395"/>
    </location>
</feature>
<organism evidence="3 4">
    <name type="scientific">Fusarium oxysporum f. sp. cubense</name>
    <dbReference type="NCBI Taxonomy" id="61366"/>
    <lineage>
        <taxon>Eukaryota</taxon>
        <taxon>Fungi</taxon>
        <taxon>Dikarya</taxon>
        <taxon>Ascomycota</taxon>
        <taxon>Pezizomycotina</taxon>
        <taxon>Sordariomycetes</taxon>
        <taxon>Hypocreomycetidae</taxon>
        <taxon>Hypocreales</taxon>
        <taxon>Nectriaceae</taxon>
        <taxon>Fusarium</taxon>
        <taxon>Fusarium oxysporum species complex</taxon>
    </lineage>
</organism>
<name>A0A5C6TIL9_FUSOC</name>
<dbReference type="AlphaFoldDB" id="A0A5C6TIL9"/>
<evidence type="ECO:0000313" key="3">
    <source>
        <dbReference type="EMBL" id="TXC10493.1"/>
    </source>
</evidence>
<evidence type="ECO:0000313" key="4">
    <source>
        <dbReference type="Proteomes" id="UP000321331"/>
    </source>
</evidence>
<dbReference type="InterPro" id="IPR012338">
    <property type="entry name" value="Beta-lactam/transpept-like"/>
</dbReference>
<reference evidence="3 4" key="1">
    <citation type="submission" date="2019-07" db="EMBL/GenBank/DDBJ databases">
        <title>The First High-Quality Draft Genome Sequence of the Causal Agent of the Current Panama Disease Epidemic.</title>
        <authorList>
            <person name="Warmington R.J."/>
            <person name="Kay W."/>
            <person name="Jeffries A."/>
            <person name="Bebber D."/>
            <person name="Moore K."/>
            <person name="Studholme D.J."/>
        </authorList>
    </citation>
    <scope>NUCLEOTIDE SEQUENCE [LARGE SCALE GENOMIC DNA]</scope>
    <source>
        <strain evidence="3 4">TR4</strain>
    </source>
</reference>
<comment type="similarity">
    <text evidence="1">Belongs to the peptidase S12 family.</text>
</comment>
<dbReference type="PANTHER" id="PTHR46825">
    <property type="entry name" value="D-ALANYL-D-ALANINE-CARBOXYPEPTIDASE/ENDOPEPTIDASE AMPH"/>
    <property type="match status" value="1"/>
</dbReference>
<proteinExistence type="inferred from homology"/>
<dbReference type="Pfam" id="PF00144">
    <property type="entry name" value="Beta-lactamase"/>
    <property type="match status" value="1"/>
</dbReference>
<dbReference type="Proteomes" id="UP000321331">
    <property type="component" value="Unassembled WGS sequence"/>
</dbReference>
<dbReference type="InterPro" id="IPR001466">
    <property type="entry name" value="Beta-lactam-related"/>
</dbReference>
<dbReference type="PANTHER" id="PTHR46825:SF9">
    <property type="entry name" value="BETA-LACTAMASE-RELATED DOMAIN-CONTAINING PROTEIN"/>
    <property type="match status" value="1"/>
</dbReference>
<dbReference type="SUPFAM" id="SSF56601">
    <property type="entry name" value="beta-lactamase/transpeptidase-like"/>
    <property type="match status" value="1"/>
</dbReference>
<dbReference type="EMBL" id="VMNF01000004">
    <property type="protein sequence ID" value="TXC10493.1"/>
    <property type="molecule type" value="Genomic_DNA"/>
</dbReference>
<evidence type="ECO:0000256" key="1">
    <source>
        <dbReference type="ARBA" id="ARBA00038215"/>
    </source>
</evidence>
<accession>A0A5C6TIL9</accession>